<dbReference type="InterPro" id="IPR010359">
    <property type="entry name" value="IrrE_HExxH"/>
</dbReference>
<evidence type="ECO:0000313" key="2">
    <source>
        <dbReference type="EMBL" id="KUF15944.1"/>
    </source>
</evidence>
<dbReference type="RefSeq" id="WP_058850174.1">
    <property type="nucleotide sequence ID" value="NZ_LOCL01000042.1"/>
</dbReference>
<name>A0A0W7WZF8_9ACTN</name>
<evidence type="ECO:0000313" key="3">
    <source>
        <dbReference type="Proteomes" id="UP000054804"/>
    </source>
</evidence>
<proteinExistence type="predicted"/>
<dbReference type="Gene3D" id="1.10.10.2910">
    <property type="match status" value="1"/>
</dbReference>
<evidence type="ECO:0000259" key="1">
    <source>
        <dbReference type="Pfam" id="PF06114"/>
    </source>
</evidence>
<sequence>MREVAQEERAALGLRTRAPFDPYALAEEHGIDVYTLGSLVEFGIGAEVLNHFTAVDSSAWSAALVPLGTARVIIENESHAVARRRSNIAHELGHHLLEHPFDNVIFGEEHKRQFNEEQEKQATFMAGELLIPLAAAERMAFDGWDNARVAAAYGVSEQFAQMQMKGQRVRAQRAAQKYGFPIHRS</sequence>
<dbReference type="Proteomes" id="UP000054804">
    <property type="component" value="Unassembled WGS sequence"/>
</dbReference>
<reference evidence="2 3" key="1">
    <citation type="submission" date="2015-12" db="EMBL/GenBank/DDBJ databases">
        <title>Draft genome sequence of Streptomyces silvensis ATCC 53525, a producer of novel hormone antagonists.</title>
        <authorList>
            <person name="Johnston C.W."/>
            <person name="Li Y."/>
            <person name="Magarvey N.A."/>
        </authorList>
    </citation>
    <scope>NUCLEOTIDE SEQUENCE [LARGE SCALE GENOMIC DNA]</scope>
    <source>
        <strain evidence="2 3">ATCC 53525</strain>
    </source>
</reference>
<protein>
    <recommendedName>
        <fullName evidence="1">IrrE N-terminal-like domain-containing protein</fullName>
    </recommendedName>
</protein>
<keyword evidence="3" id="KW-1185">Reference proteome</keyword>
<dbReference type="EMBL" id="LOCL01000042">
    <property type="protein sequence ID" value="KUF15944.1"/>
    <property type="molecule type" value="Genomic_DNA"/>
</dbReference>
<dbReference type="OrthoDB" id="572608at2"/>
<dbReference type="PANTHER" id="PTHR43236">
    <property type="entry name" value="ANTITOXIN HIGA1"/>
    <property type="match status" value="1"/>
</dbReference>
<feature type="domain" description="IrrE N-terminal-like" evidence="1">
    <location>
        <begin position="57"/>
        <end position="163"/>
    </location>
</feature>
<dbReference type="InterPro" id="IPR052345">
    <property type="entry name" value="Rad_response_metalloprotease"/>
</dbReference>
<dbReference type="Pfam" id="PF06114">
    <property type="entry name" value="Peptidase_M78"/>
    <property type="match status" value="1"/>
</dbReference>
<dbReference type="AlphaFoldDB" id="A0A0W7WZF8"/>
<gene>
    <name evidence="2" type="ORF">AT728_13700</name>
</gene>
<comment type="caution">
    <text evidence="2">The sequence shown here is derived from an EMBL/GenBank/DDBJ whole genome shotgun (WGS) entry which is preliminary data.</text>
</comment>
<dbReference type="PANTHER" id="PTHR43236:SF1">
    <property type="entry name" value="BLL7220 PROTEIN"/>
    <property type="match status" value="1"/>
</dbReference>
<accession>A0A0W7WZF8</accession>
<dbReference type="STRING" id="1765722.AT728_13700"/>
<organism evidence="2 3">
    <name type="scientific">Streptomyces silvensis</name>
    <dbReference type="NCBI Taxonomy" id="1765722"/>
    <lineage>
        <taxon>Bacteria</taxon>
        <taxon>Bacillati</taxon>
        <taxon>Actinomycetota</taxon>
        <taxon>Actinomycetes</taxon>
        <taxon>Kitasatosporales</taxon>
        <taxon>Streptomycetaceae</taxon>
        <taxon>Streptomyces</taxon>
    </lineage>
</organism>